<sequence>PLKTSQKGERKEQNPDLMEAGKTHPVMSPEVELLKGEIRTEQRRDAESEPMLAFLGCQQEAHLPRDRGFPLKVAWPQEQQDCPP</sequence>
<dbReference type="AlphaFoldDB" id="A0A5E4A527"/>
<name>A0A5E4A527_MARMO</name>
<proteinExistence type="predicted"/>
<keyword evidence="3" id="KW-1185">Reference proteome</keyword>
<dbReference type="Proteomes" id="UP000335636">
    <property type="component" value="Unassembled WGS sequence"/>
</dbReference>
<dbReference type="EMBL" id="CABDUW010000010">
    <property type="protein sequence ID" value="VTJ51802.1"/>
    <property type="molecule type" value="Genomic_DNA"/>
</dbReference>
<protein>
    <submittedName>
        <fullName evidence="2">Uncharacterized protein</fullName>
    </submittedName>
</protein>
<feature type="region of interest" description="Disordered" evidence="1">
    <location>
        <begin position="1"/>
        <end position="27"/>
    </location>
</feature>
<accession>A0A5E4A527</accession>
<gene>
    <name evidence="2" type="ORF">MONAX_5E033281</name>
</gene>
<reference evidence="2" key="1">
    <citation type="submission" date="2019-04" db="EMBL/GenBank/DDBJ databases">
        <authorList>
            <person name="Alioto T."/>
            <person name="Alioto T."/>
        </authorList>
    </citation>
    <scope>NUCLEOTIDE SEQUENCE [LARGE SCALE GENOMIC DNA]</scope>
</reference>
<evidence type="ECO:0000256" key="1">
    <source>
        <dbReference type="SAM" id="MobiDB-lite"/>
    </source>
</evidence>
<evidence type="ECO:0000313" key="3">
    <source>
        <dbReference type="Proteomes" id="UP000335636"/>
    </source>
</evidence>
<organism evidence="2 3">
    <name type="scientific">Marmota monax</name>
    <name type="common">Woodchuck</name>
    <dbReference type="NCBI Taxonomy" id="9995"/>
    <lineage>
        <taxon>Eukaryota</taxon>
        <taxon>Metazoa</taxon>
        <taxon>Chordata</taxon>
        <taxon>Craniata</taxon>
        <taxon>Vertebrata</taxon>
        <taxon>Euteleostomi</taxon>
        <taxon>Mammalia</taxon>
        <taxon>Eutheria</taxon>
        <taxon>Euarchontoglires</taxon>
        <taxon>Glires</taxon>
        <taxon>Rodentia</taxon>
        <taxon>Sciuromorpha</taxon>
        <taxon>Sciuridae</taxon>
        <taxon>Xerinae</taxon>
        <taxon>Marmotini</taxon>
        <taxon>Marmota</taxon>
    </lineage>
</organism>
<feature type="compositionally biased region" description="Basic and acidic residues" evidence="1">
    <location>
        <begin position="1"/>
        <end position="22"/>
    </location>
</feature>
<evidence type="ECO:0000313" key="2">
    <source>
        <dbReference type="EMBL" id="VTJ51802.1"/>
    </source>
</evidence>
<comment type="caution">
    <text evidence="2">The sequence shown here is derived from an EMBL/GenBank/DDBJ whole genome shotgun (WGS) entry which is preliminary data.</text>
</comment>
<feature type="non-terminal residue" evidence="2">
    <location>
        <position position="1"/>
    </location>
</feature>